<name>A0AA36J676_9DINO</name>
<evidence type="ECO:0000313" key="2">
    <source>
        <dbReference type="EMBL" id="CAJ1400345.1"/>
    </source>
</evidence>
<dbReference type="AlphaFoldDB" id="A0AA36J676"/>
<proteinExistence type="predicted"/>
<comment type="caution">
    <text evidence="2">The sequence shown here is derived from an EMBL/GenBank/DDBJ whole genome shotgun (WGS) entry which is preliminary data.</text>
</comment>
<protein>
    <submittedName>
        <fullName evidence="2">Uncharacterized protein</fullName>
    </submittedName>
</protein>
<dbReference type="EMBL" id="CAUJNA010003368">
    <property type="protein sequence ID" value="CAJ1400345.1"/>
    <property type="molecule type" value="Genomic_DNA"/>
</dbReference>
<accession>A0AA36J676</accession>
<organism evidence="2 3">
    <name type="scientific">Effrenium voratum</name>
    <dbReference type="NCBI Taxonomy" id="2562239"/>
    <lineage>
        <taxon>Eukaryota</taxon>
        <taxon>Sar</taxon>
        <taxon>Alveolata</taxon>
        <taxon>Dinophyceae</taxon>
        <taxon>Suessiales</taxon>
        <taxon>Symbiodiniaceae</taxon>
        <taxon>Effrenium</taxon>
    </lineage>
</organism>
<feature type="compositionally biased region" description="Basic and acidic residues" evidence="1">
    <location>
        <begin position="28"/>
        <end position="37"/>
    </location>
</feature>
<feature type="region of interest" description="Disordered" evidence="1">
    <location>
        <begin position="24"/>
        <end position="99"/>
    </location>
</feature>
<evidence type="ECO:0000256" key="1">
    <source>
        <dbReference type="SAM" id="MobiDB-lite"/>
    </source>
</evidence>
<feature type="compositionally biased region" description="Low complexity" evidence="1">
    <location>
        <begin position="56"/>
        <end position="73"/>
    </location>
</feature>
<gene>
    <name evidence="2" type="ORF">EVOR1521_LOCUS23692</name>
</gene>
<keyword evidence="3" id="KW-1185">Reference proteome</keyword>
<sequence length="143" mass="14961">MLGIARLLDLDLLHEWQMTIRYGGGPKYRGEANKAKADAPAPAGSQSADPKKVEEPAATPKTDATAEPAAEPPVQASGAKADAEEVSSQKGDAPKAEVPVEQKIQEAPVQAEEVPIEQKVQEAPAEAAIALIPRVPGLEDVNP</sequence>
<evidence type="ECO:0000313" key="3">
    <source>
        <dbReference type="Proteomes" id="UP001178507"/>
    </source>
</evidence>
<dbReference type="Proteomes" id="UP001178507">
    <property type="component" value="Unassembled WGS sequence"/>
</dbReference>
<reference evidence="2" key="1">
    <citation type="submission" date="2023-08" db="EMBL/GenBank/DDBJ databases">
        <authorList>
            <person name="Chen Y."/>
            <person name="Shah S."/>
            <person name="Dougan E. K."/>
            <person name="Thang M."/>
            <person name="Chan C."/>
        </authorList>
    </citation>
    <scope>NUCLEOTIDE SEQUENCE</scope>
</reference>